<feature type="compositionally biased region" description="Polar residues" evidence="1">
    <location>
        <begin position="459"/>
        <end position="468"/>
    </location>
</feature>
<evidence type="ECO:0000256" key="1">
    <source>
        <dbReference type="SAM" id="MobiDB-lite"/>
    </source>
</evidence>
<feature type="compositionally biased region" description="Low complexity" evidence="1">
    <location>
        <begin position="579"/>
        <end position="595"/>
    </location>
</feature>
<dbReference type="Proteomes" id="UP001595979">
    <property type="component" value="Unassembled WGS sequence"/>
</dbReference>
<feature type="compositionally biased region" description="Gly residues" evidence="1">
    <location>
        <begin position="482"/>
        <end position="496"/>
    </location>
</feature>
<name>A0ABW1DLC6_9DEIO</name>
<dbReference type="EMBL" id="JBHSOH010000020">
    <property type="protein sequence ID" value="MFC5849440.1"/>
    <property type="molecule type" value="Genomic_DNA"/>
</dbReference>
<keyword evidence="2" id="KW-0812">Transmembrane</keyword>
<reference evidence="4" key="1">
    <citation type="journal article" date="2019" name="Int. J. Syst. Evol. Microbiol.">
        <title>The Global Catalogue of Microorganisms (GCM) 10K type strain sequencing project: providing services to taxonomists for standard genome sequencing and annotation.</title>
        <authorList>
            <consortium name="The Broad Institute Genomics Platform"/>
            <consortium name="The Broad Institute Genome Sequencing Center for Infectious Disease"/>
            <person name="Wu L."/>
            <person name="Ma J."/>
        </authorList>
    </citation>
    <scope>NUCLEOTIDE SEQUENCE [LARGE SCALE GENOMIC DNA]</scope>
    <source>
        <strain evidence="4">CGMCC 1.15053</strain>
    </source>
</reference>
<accession>A0ABW1DLC6</accession>
<feature type="compositionally biased region" description="Low complexity" evidence="1">
    <location>
        <begin position="317"/>
        <end position="344"/>
    </location>
</feature>
<feature type="region of interest" description="Disordered" evidence="1">
    <location>
        <begin position="198"/>
        <end position="244"/>
    </location>
</feature>
<feature type="region of interest" description="Disordered" evidence="1">
    <location>
        <begin position="1"/>
        <end position="35"/>
    </location>
</feature>
<comment type="caution">
    <text evidence="3">The sequence shown here is derived from an EMBL/GenBank/DDBJ whole genome shotgun (WGS) entry which is preliminary data.</text>
</comment>
<feature type="region of interest" description="Disordered" evidence="1">
    <location>
        <begin position="260"/>
        <end position="526"/>
    </location>
</feature>
<feature type="compositionally biased region" description="Basic and acidic residues" evidence="1">
    <location>
        <begin position="1"/>
        <end position="12"/>
    </location>
</feature>
<proteinExistence type="predicted"/>
<keyword evidence="2" id="KW-1133">Transmembrane helix</keyword>
<evidence type="ECO:0000313" key="3">
    <source>
        <dbReference type="EMBL" id="MFC5849440.1"/>
    </source>
</evidence>
<keyword evidence="2" id="KW-0472">Membrane</keyword>
<feature type="compositionally biased region" description="Pro residues" evidence="1">
    <location>
        <begin position="345"/>
        <end position="385"/>
    </location>
</feature>
<evidence type="ECO:0000256" key="2">
    <source>
        <dbReference type="SAM" id="Phobius"/>
    </source>
</evidence>
<feature type="transmembrane region" description="Helical" evidence="2">
    <location>
        <begin position="142"/>
        <end position="162"/>
    </location>
</feature>
<protein>
    <submittedName>
        <fullName evidence="3">Uncharacterized protein</fullName>
    </submittedName>
</protein>
<gene>
    <name evidence="3" type="ORF">ACFPQ6_14095</name>
</gene>
<feature type="compositionally biased region" description="Low complexity" evidence="1">
    <location>
        <begin position="414"/>
        <end position="431"/>
    </location>
</feature>
<dbReference type="RefSeq" id="WP_380050584.1">
    <property type="nucleotide sequence ID" value="NZ_JBHSOH010000020.1"/>
</dbReference>
<organism evidence="3 4">
    <name type="scientific">Deinococcus petrolearius</name>
    <dbReference type="NCBI Taxonomy" id="1751295"/>
    <lineage>
        <taxon>Bacteria</taxon>
        <taxon>Thermotogati</taxon>
        <taxon>Deinococcota</taxon>
        <taxon>Deinococci</taxon>
        <taxon>Deinococcales</taxon>
        <taxon>Deinococcaceae</taxon>
        <taxon>Deinococcus</taxon>
    </lineage>
</organism>
<feature type="region of interest" description="Disordered" evidence="1">
    <location>
        <begin position="572"/>
        <end position="595"/>
    </location>
</feature>
<keyword evidence="4" id="KW-1185">Reference proteome</keyword>
<sequence>MTDKSTHDHDPEASGTGEVAGQVPAAPPAGPPAEEGYVWHNALLQDPGLQGFLQQEGITLPPRPEGPEYEALLENLKNNGYPAYAARLRAARFQPKAVRSTVIGQTVAKATDRSNAREKARRERTLIKDERGKAVQRKFNPVPWLIGGALLLAGTGLTAMLWPKGPAQAVASSEVCEAPNVLNAQGACVPIVAPTGDPSIPANPNAEEAGTAEPGPQAGDRGTDTTGTPEAGAPPEDGAQPAGNLEDTAAETRRLQEAYEQGRAAGKGEGRSEAAQESNDAARAAYDSGRQAGLSEGRSLGAASARTVPAPAPVPTPTQSAAARPPVTPAPARTPVTITRSSPPVAAPPVTPPPARTFTPPPPVAVARPSPPATPRAALPVPPGPTAGGAPAPVPPPVVGRLSVSTPAGGGGTARTAPGLTTATNRNAASSAGGGQTSVPARLTFAPPSTPNGGGQGASQGRLSSTASAEAPLAGRDVLAGSQGGGAGGVGGGTTPGGAASNRSGPGLTMIRAQGPGTSAERTPTIPAPVGADAASGQMNGALTFKGQSGVQPNVPAVGAAGTAGTPGAVDGSGGAASGGAASTGAASAGGAAEASPYGPYRPFQTLGATLESAPVVIEQVDTSDLPVIARSEDGRKWVGYPTTSGPNRMIIRFTGYVDDDNRTLVPVAAASYDLSGAPGLQASSQDLAPDFVKNLVRRSATGVRDYANAALAAKETVVTGNTVITTPKEPNIWTTVAGSALGVFDLPADQRTFYRGAYLPVGTPFVIMVGASQKLNTPGR</sequence>
<evidence type="ECO:0000313" key="4">
    <source>
        <dbReference type="Proteomes" id="UP001595979"/>
    </source>
</evidence>